<name>A0AAD3CYE1_9STRA</name>
<evidence type="ECO:0000256" key="8">
    <source>
        <dbReference type="SAM" id="MobiDB-lite"/>
    </source>
</evidence>
<dbReference type="Pfam" id="PF00271">
    <property type="entry name" value="Helicase_C"/>
    <property type="match status" value="1"/>
</dbReference>
<dbReference type="Gene3D" id="3.40.50.300">
    <property type="entry name" value="P-loop containing nucleotide triphosphate hydrolases"/>
    <property type="match status" value="2"/>
</dbReference>
<dbReference type="InterPro" id="IPR011545">
    <property type="entry name" value="DEAD/DEAH_box_helicase_dom"/>
</dbReference>
<comment type="similarity">
    <text evidence="7">Belongs to the DEAD box helicase family.</text>
</comment>
<dbReference type="GO" id="GO:0016787">
    <property type="term" value="F:hydrolase activity"/>
    <property type="evidence" value="ECO:0007669"/>
    <property type="project" value="UniProtKB-KW"/>
</dbReference>
<feature type="compositionally biased region" description="Gly residues" evidence="8">
    <location>
        <begin position="41"/>
        <end position="60"/>
    </location>
</feature>
<dbReference type="GO" id="GO:0003676">
    <property type="term" value="F:nucleic acid binding"/>
    <property type="evidence" value="ECO:0007669"/>
    <property type="project" value="InterPro"/>
</dbReference>
<sequence length="538" mass="58778">MSYYNSGSRRDYGGSSGGGYGGSSYSGSSRHGGDRYSGSSSYGGQGGSSYGGQGSASYGGQGGSSYGQGSYGGGAGGGFSNSNLGNNLTNIDFSKTELVPFEKDFYIEHPDVTERPIAEAEEWRRSKQMKIEGEGVPKPCMTFEEASMPEYILGEVLKQGFDRPTPIQSQGWPMALKGKNMVGVSATGSGKTLAFLLPAMIHINAQPYLKPGDGPIVLVLAPTRELAVQIKEECDKFGASSDIKNTVVYGGVPKGKQVGALRQGVEIVIATPGRLIDHLEQGNTNLKRVTYLVMDEADRMLDMGFEQQLRKICSQIRPDRQVLMWSATWPPAVQNLARDYLKEYYQVTVGSLDLTGNKDVTQVVEVCNDTDKYGKLQDYLRNNLTDKDRVLVFVETKKGCDMLTRSLRTDGFPARAMHGDKSQDERDWVLKEFKSRQSTLLCATDVAARGLDVDDIRMVVNFDFPNDMENYIHRIGRTGRAGKKGTAVSFFVGDKNGRMARELVEILSRTDQNISPELQSLAAFSGGGRGGRGRGRRY</sequence>
<dbReference type="PANTHER" id="PTHR47958">
    <property type="entry name" value="ATP-DEPENDENT RNA HELICASE DBP3"/>
    <property type="match status" value="1"/>
</dbReference>
<dbReference type="InterPro" id="IPR000629">
    <property type="entry name" value="RNA-helicase_DEAD-box_CS"/>
</dbReference>
<dbReference type="PROSITE" id="PS51195">
    <property type="entry name" value="Q_MOTIF"/>
    <property type="match status" value="1"/>
</dbReference>
<evidence type="ECO:0000259" key="9">
    <source>
        <dbReference type="PROSITE" id="PS51192"/>
    </source>
</evidence>
<comment type="caution">
    <text evidence="12">The sequence shown here is derived from an EMBL/GenBank/DDBJ whole genome shotgun (WGS) entry which is preliminary data.</text>
</comment>
<dbReference type="CDD" id="cd17966">
    <property type="entry name" value="DEADc_DDX5_DDX17"/>
    <property type="match status" value="1"/>
</dbReference>
<dbReference type="FunFam" id="3.40.50.300:FF:000079">
    <property type="entry name" value="probable ATP-dependent RNA helicase DDX17"/>
    <property type="match status" value="1"/>
</dbReference>
<dbReference type="Pfam" id="PF00270">
    <property type="entry name" value="DEAD"/>
    <property type="match status" value="1"/>
</dbReference>
<evidence type="ECO:0000256" key="4">
    <source>
        <dbReference type="ARBA" id="ARBA00022806"/>
    </source>
</evidence>
<dbReference type="GO" id="GO:0003724">
    <property type="term" value="F:RNA helicase activity"/>
    <property type="evidence" value="ECO:0007669"/>
    <property type="project" value="UniProtKB-EC"/>
</dbReference>
<evidence type="ECO:0000259" key="10">
    <source>
        <dbReference type="PROSITE" id="PS51194"/>
    </source>
</evidence>
<evidence type="ECO:0000313" key="12">
    <source>
        <dbReference type="EMBL" id="GFH54277.1"/>
    </source>
</evidence>
<dbReference type="InterPro" id="IPR001650">
    <property type="entry name" value="Helicase_C-like"/>
</dbReference>
<dbReference type="CDD" id="cd18787">
    <property type="entry name" value="SF2_C_DEAD"/>
    <property type="match status" value="1"/>
</dbReference>
<dbReference type="EMBL" id="BLLK01000047">
    <property type="protein sequence ID" value="GFH54277.1"/>
    <property type="molecule type" value="Genomic_DNA"/>
</dbReference>
<organism evidence="12 13">
    <name type="scientific">Chaetoceros tenuissimus</name>
    <dbReference type="NCBI Taxonomy" id="426638"/>
    <lineage>
        <taxon>Eukaryota</taxon>
        <taxon>Sar</taxon>
        <taxon>Stramenopiles</taxon>
        <taxon>Ochrophyta</taxon>
        <taxon>Bacillariophyta</taxon>
        <taxon>Coscinodiscophyceae</taxon>
        <taxon>Chaetocerotophycidae</taxon>
        <taxon>Chaetocerotales</taxon>
        <taxon>Chaetocerotaceae</taxon>
        <taxon>Chaetoceros</taxon>
    </lineage>
</organism>
<evidence type="ECO:0000256" key="6">
    <source>
        <dbReference type="PROSITE-ProRule" id="PRU00552"/>
    </source>
</evidence>
<feature type="domain" description="Helicase C-terminal" evidence="10">
    <location>
        <begin position="375"/>
        <end position="522"/>
    </location>
</feature>
<feature type="domain" description="Helicase ATP-binding" evidence="9">
    <location>
        <begin position="172"/>
        <end position="347"/>
    </location>
</feature>
<evidence type="ECO:0000256" key="1">
    <source>
        <dbReference type="ARBA" id="ARBA00012552"/>
    </source>
</evidence>
<accession>A0AAD3CYE1</accession>
<reference evidence="12 13" key="1">
    <citation type="journal article" date="2021" name="Sci. Rep.">
        <title>The genome of the diatom Chaetoceros tenuissimus carries an ancient integrated fragment of an extant virus.</title>
        <authorList>
            <person name="Hongo Y."/>
            <person name="Kimura K."/>
            <person name="Takaki Y."/>
            <person name="Yoshida Y."/>
            <person name="Baba S."/>
            <person name="Kobayashi G."/>
            <person name="Nagasaki K."/>
            <person name="Hano T."/>
            <person name="Tomaru Y."/>
        </authorList>
    </citation>
    <scope>NUCLEOTIDE SEQUENCE [LARGE SCALE GENOMIC DNA]</scope>
    <source>
        <strain evidence="12 13">NIES-3715</strain>
    </source>
</reference>
<dbReference type="InterPro" id="IPR027417">
    <property type="entry name" value="P-loop_NTPase"/>
</dbReference>
<feature type="compositionally biased region" description="Gly residues" evidence="8">
    <location>
        <begin position="14"/>
        <end position="24"/>
    </location>
</feature>
<dbReference type="SUPFAM" id="SSF52540">
    <property type="entry name" value="P-loop containing nucleoside triphosphate hydrolases"/>
    <property type="match status" value="1"/>
</dbReference>
<dbReference type="InterPro" id="IPR014001">
    <property type="entry name" value="Helicase_ATP-bd"/>
</dbReference>
<proteinExistence type="inferred from homology"/>
<evidence type="ECO:0000256" key="5">
    <source>
        <dbReference type="ARBA" id="ARBA00022840"/>
    </source>
</evidence>
<keyword evidence="2 7" id="KW-0547">Nucleotide-binding</keyword>
<dbReference type="EC" id="3.6.4.13" evidence="1"/>
<dbReference type="PROSITE" id="PS51192">
    <property type="entry name" value="HELICASE_ATP_BIND_1"/>
    <property type="match status" value="1"/>
</dbReference>
<keyword evidence="5 7" id="KW-0067">ATP-binding</keyword>
<dbReference type="SMART" id="SM00487">
    <property type="entry name" value="DEXDc"/>
    <property type="match status" value="1"/>
</dbReference>
<evidence type="ECO:0000256" key="3">
    <source>
        <dbReference type="ARBA" id="ARBA00022801"/>
    </source>
</evidence>
<evidence type="ECO:0000313" key="13">
    <source>
        <dbReference type="Proteomes" id="UP001054902"/>
    </source>
</evidence>
<evidence type="ECO:0000256" key="7">
    <source>
        <dbReference type="RuleBase" id="RU000492"/>
    </source>
</evidence>
<feature type="domain" description="DEAD-box RNA helicase Q" evidence="11">
    <location>
        <begin position="141"/>
        <end position="169"/>
    </location>
</feature>
<dbReference type="Proteomes" id="UP001054902">
    <property type="component" value="Unassembled WGS sequence"/>
</dbReference>
<evidence type="ECO:0000256" key="2">
    <source>
        <dbReference type="ARBA" id="ARBA00022741"/>
    </source>
</evidence>
<keyword evidence="3 7" id="KW-0378">Hydrolase</keyword>
<feature type="short sequence motif" description="Q motif" evidence="6">
    <location>
        <begin position="141"/>
        <end position="169"/>
    </location>
</feature>
<dbReference type="FunFam" id="3.40.50.300:FF:000008">
    <property type="entry name" value="ATP-dependent RNA helicase RhlB"/>
    <property type="match status" value="1"/>
</dbReference>
<keyword evidence="13" id="KW-1185">Reference proteome</keyword>
<dbReference type="GO" id="GO:0005524">
    <property type="term" value="F:ATP binding"/>
    <property type="evidence" value="ECO:0007669"/>
    <property type="project" value="UniProtKB-KW"/>
</dbReference>
<gene>
    <name evidence="12" type="ORF">CTEN210_10753</name>
</gene>
<dbReference type="InterPro" id="IPR014014">
    <property type="entry name" value="RNA_helicase_DEAD_Q_motif"/>
</dbReference>
<feature type="region of interest" description="Disordered" evidence="8">
    <location>
        <begin position="1"/>
        <end position="60"/>
    </location>
</feature>
<keyword evidence="4 7" id="KW-0347">Helicase</keyword>
<dbReference type="AlphaFoldDB" id="A0AAD3CYE1"/>
<dbReference type="SMART" id="SM00490">
    <property type="entry name" value="HELICc"/>
    <property type="match status" value="1"/>
</dbReference>
<protein>
    <recommendedName>
        <fullName evidence="1">RNA helicase</fullName>
        <ecNumber evidence="1">3.6.4.13</ecNumber>
    </recommendedName>
</protein>
<dbReference type="PROSITE" id="PS00039">
    <property type="entry name" value="DEAD_ATP_HELICASE"/>
    <property type="match status" value="1"/>
</dbReference>
<dbReference type="PROSITE" id="PS51194">
    <property type="entry name" value="HELICASE_CTER"/>
    <property type="match status" value="1"/>
</dbReference>
<evidence type="ECO:0000259" key="11">
    <source>
        <dbReference type="PROSITE" id="PS51195"/>
    </source>
</evidence>